<organism evidence="2 3">
    <name type="scientific">Phocaeicola coprocola DSM 17136</name>
    <dbReference type="NCBI Taxonomy" id="470145"/>
    <lineage>
        <taxon>Bacteria</taxon>
        <taxon>Pseudomonadati</taxon>
        <taxon>Bacteroidota</taxon>
        <taxon>Bacteroidia</taxon>
        <taxon>Bacteroidales</taxon>
        <taxon>Bacteroidaceae</taxon>
        <taxon>Phocaeicola</taxon>
    </lineage>
</organism>
<evidence type="ECO:0000313" key="3">
    <source>
        <dbReference type="Proteomes" id="UP000003146"/>
    </source>
</evidence>
<reference evidence="2 3" key="2">
    <citation type="submission" date="2008-04" db="EMBL/GenBank/DDBJ databases">
        <authorList>
            <person name="Fulton L."/>
            <person name="Clifton S."/>
            <person name="Fulton B."/>
            <person name="Xu J."/>
            <person name="Minx P."/>
            <person name="Pepin K.H."/>
            <person name="Johnson M."/>
            <person name="Thiruvilangam P."/>
            <person name="Bhonagiri V."/>
            <person name="Nash W.E."/>
            <person name="Mardis E.R."/>
            <person name="Wilson R.K."/>
        </authorList>
    </citation>
    <scope>NUCLEOTIDE SEQUENCE [LARGE SCALE GENOMIC DNA]</scope>
    <source>
        <strain evidence="2 3">DSM 17136</strain>
    </source>
</reference>
<dbReference type="GO" id="GO:0006260">
    <property type="term" value="P:DNA replication"/>
    <property type="evidence" value="ECO:0007669"/>
    <property type="project" value="TreeGrafter"/>
</dbReference>
<dbReference type="EMBL" id="ABIY02000026">
    <property type="protein sequence ID" value="EDV02639.1"/>
    <property type="molecule type" value="Genomic_DNA"/>
</dbReference>
<dbReference type="Gene3D" id="3.40.50.300">
    <property type="entry name" value="P-loop containing nucleotide triphosphate hydrolases"/>
    <property type="match status" value="1"/>
</dbReference>
<gene>
    <name evidence="2" type="ORF">BACCOP_00263</name>
</gene>
<dbReference type="CDD" id="cd00009">
    <property type="entry name" value="AAA"/>
    <property type="match status" value="1"/>
</dbReference>
<keyword evidence="2" id="KW-0067">ATP-binding</keyword>
<dbReference type="InterPro" id="IPR003593">
    <property type="entry name" value="AAA+_ATPase"/>
</dbReference>
<dbReference type="PANTHER" id="PTHR30050:SF4">
    <property type="entry name" value="ATP-BINDING PROTEIN RV3427C IN INSERTION SEQUENCE-RELATED"/>
    <property type="match status" value="1"/>
</dbReference>
<dbReference type="STRING" id="470145.BACCOP_00263"/>
<keyword evidence="2" id="KW-0547">Nucleotide-binding</keyword>
<reference evidence="2 3" key="1">
    <citation type="submission" date="2008-04" db="EMBL/GenBank/DDBJ databases">
        <title>Draft genome sequence of Bacteroides coprocola (DSM 17136).</title>
        <authorList>
            <person name="Sudarsanam P."/>
            <person name="Ley R."/>
            <person name="Guruge J."/>
            <person name="Turnbaugh P.J."/>
            <person name="Mahowald M."/>
            <person name="Liep D."/>
            <person name="Gordon J."/>
        </authorList>
    </citation>
    <scope>NUCLEOTIDE SEQUENCE [LARGE SCALE GENOMIC DNA]</scope>
    <source>
        <strain evidence="2 3">DSM 17136</strain>
    </source>
</reference>
<dbReference type="SUPFAM" id="SSF52540">
    <property type="entry name" value="P-loop containing nucleoside triphosphate hydrolases"/>
    <property type="match status" value="1"/>
</dbReference>
<evidence type="ECO:0000313" key="2">
    <source>
        <dbReference type="EMBL" id="EDV02639.1"/>
    </source>
</evidence>
<accession>B3JEH2</accession>
<protein>
    <submittedName>
        <fullName evidence="2">IstB-like ATP-binding protein</fullName>
    </submittedName>
</protein>
<dbReference type="RefSeq" id="WP_007565649.1">
    <property type="nucleotide sequence ID" value="NZ_DS981439.1"/>
</dbReference>
<dbReference type="PANTHER" id="PTHR30050">
    <property type="entry name" value="CHROMOSOMAL REPLICATION INITIATOR PROTEIN DNAA"/>
    <property type="match status" value="1"/>
</dbReference>
<evidence type="ECO:0000259" key="1">
    <source>
        <dbReference type="SMART" id="SM00382"/>
    </source>
</evidence>
<dbReference type="OrthoDB" id="8064373at2"/>
<dbReference type="InterPro" id="IPR027417">
    <property type="entry name" value="P-loop_NTPase"/>
</dbReference>
<dbReference type="GO" id="GO:0005524">
    <property type="term" value="F:ATP binding"/>
    <property type="evidence" value="ECO:0007669"/>
    <property type="project" value="UniProtKB-KW"/>
</dbReference>
<feature type="domain" description="AAA+ ATPase" evidence="1">
    <location>
        <begin position="2"/>
        <end position="130"/>
    </location>
</feature>
<comment type="caution">
    <text evidence="2">The sequence shown here is derived from an EMBL/GenBank/DDBJ whole genome shotgun (WGS) entry which is preliminary data.</text>
</comment>
<dbReference type="HOGENOM" id="CLU_062999_7_2_10"/>
<dbReference type="Proteomes" id="UP000003146">
    <property type="component" value="Unassembled WGS sequence"/>
</dbReference>
<dbReference type="Pfam" id="PF01695">
    <property type="entry name" value="IstB_IS21"/>
    <property type="match status" value="1"/>
</dbReference>
<proteinExistence type="predicted"/>
<sequence>MTVIITGPAGTGKSYFACALGDRACRNGRKVLYFTMNMLIENLKLAHLEGRETNFFRKLNAHDLLIIDDFGMVKLDGQIQHDFEQIIDDRYNRKALILASQLPVADWYDVFQSELIAEACLDRIVHKAIKFDLKGESLRKKY</sequence>
<dbReference type="AlphaFoldDB" id="B3JEH2"/>
<dbReference type="InterPro" id="IPR002611">
    <property type="entry name" value="IstB_ATP-bd"/>
</dbReference>
<name>B3JEH2_9BACT</name>
<dbReference type="SMART" id="SM00382">
    <property type="entry name" value="AAA"/>
    <property type="match status" value="1"/>
</dbReference>